<accession>A0A9P7YGB5</accession>
<feature type="compositionally biased region" description="Basic and acidic residues" evidence="1">
    <location>
        <begin position="351"/>
        <end position="363"/>
    </location>
</feature>
<protein>
    <submittedName>
        <fullName evidence="2">Uncharacterized protein</fullName>
    </submittedName>
</protein>
<dbReference type="Proteomes" id="UP000824998">
    <property type="component" value="Unassembled WGS sequence"/>
</dbReference>
<feature type="region of interest" description="Disordered" evidence="1">
    <location>
        <begin position="267"/>
        <end position="304"/>
    </location>
</feature>
<organism evidence="2 3">
    <name type="scientific">Amylocarpus encephaloides</name>
    <dbReference type="NCBI Taxonomy" id="45428"/>
    <lineage>
        <taxon>Eukaryota</taxon>
        <taxon>Fungi</taxon>
        <taxon>Dikarya</taxon>
        <taxon>Ascomycota</taxon>
        <taxon>Pezizomycotina</taxon>
        <taxon>Leotiomycetes</taxon>
        <taxon>Helotiales</taxon>
        <taxon>Helotiales incertae sedis</taxon>
        <taxon>Amylocarpus</taxon>
    </lineage>
</organism>
<comment type="caution">
    <text evidence="2">The sequence shown here is derived from an EMBL/GenBank/DDBJ whole genome shotgun (WGS) entry which is preliminary data.</text>
</comment>
<sequence length="363" mass="40473">MPAYGGENCRQGQETGRPSRQQSGLTGRLEAKTTTKRRTAVDEDPGQSHTAGRTEYSRIGSLDGSPCHHNHPLFARCQQPSGAKKFYVDRAASCSLLALPIVLSHGANGPALRLAAAAGGVEGQAQRHRGVDDWNCDWDRNDFDQRSKRRRVTFLRFPGHGAVRSGDLRRKMSRRRLVTLSLVISSPVFESFDVAAGVLVAWHREIGALNPDPDMNASDLDSANVNPWDHAMPCLHAMPKPYRDRLVEALPPYETILRTSYSAKPICRYQPRDTTSPTSSPRRQRPREGWVRVRPHDGEDGEDGEDALLRCSVAALCSLVRLHMSNRPTGRIGIAQSSGIRDSTRRRRCRRDADSRCHMRDAR</sequence>
<dbReference type="AlphaFoldDB" id="A0A9P7YGB5"/>
<feature type="compositionally biased region" description="Basic and acidic residues" evidence="1">
    <location>
        <begin position="286"/>
        <end position="298"/>
    </location>
</feature>
<proteinExistence type="predicted"/>
<evidence type="ECO:0000256" key="1">
    <source>
        <dbReference type="SAM" id="MobiDB-lite"/>
    </source>
</evidence>
<evidence type="ECO:0000313" key="3">
    <source>
        <dbReference type="Proteomes" id="UP000824998"/>
    </source>
</evidence>
<feature type="region of interest" description="Disordered" evidence="1">
    <location>
        <begin position="1"/>
        <end position="62"/>
    </location>
</feature>
<evidence type="ECO:0000313" key="2">
    <source>
        <dbReference type="EMBL" id="KAG9233363.1"/>
    </source>
</evidence>
<feature type="compositionally biased region" description="Low complexity" evidence="1">
    <location>
        <begin position="272"/>
        <end position="281"/>
    </location>
</feature>
<feature type="compositionally biased region" description="Polar residues" evidence="1">
    <location>
        <begin position="10"/>
        <end position="25"/>
    </location>
</feature>
<keyword evidence="3" id="KW-1185">Reference proteome</keyword>
<gene>
    <name evidence="2" type="ORF">BJ875DRAFT_442318</name>
</gene>
<name>A0A9P7YGB5_9HELO</name>
<feature type="region of interest" description="Disordered" evidence="1">
    <location>
        <begin position="329"/>
        <end position="363"/>
    </location>
</feature>
<dbReference type="EMBL" id="MU251504">
    <property type="protein sequence ID" value="KAG9233363.1"/>
    <property type="molecule type" value="Genomic_DNA"/>
</dbReference>
<reference evidence="2" key="1">
    <citation type="journal article" date="2021" name="IMA Fungus">
        <title>Genomic characterization of three marine fungi, including Emericellopsis atlantica sp. nov. with signatures of a generalist lifestyle and marine biomass degradation.</title>
        <authorList>
            <person name="Hagestad O.C."/>
            <person name="Hou L."/>
            <person name="Andersen J.H."/>
            <person name="Hansen E.H."/>
            <person name="Altermark B."/>
            <person name="Li C."/>
            <person name="Kuhnert E."/>
            <person name="Cox R.J."/>
            <person name="Crous P.W."/>
            <person name="Spatafora J.W."/>
            <person name="Lail K."/>
            <person name="Amirebrahimi M."/>
            <person name="Lipzen A."/>
            <person name="Pangilinan J."/>
            <person name="Andreopoulos W."/>
            <person name="Hayes R.D."/>
            <person name="Ng V."/>
            <person name="Grigoriev I.V."/>
            <person name="Jackson S.A."/>
            <person name="Sutton T.D.S."/>
            <person name="Dobson A.D.W."/>
            <person name="Rama T."/>
        </authorList>
    </citation>
    <scope>NUCLEOTIDE SEQUENCE</scope>
    <source>
        <strain evidence="2">TRa018bII</strain>
    </source>
</reference>